<proteinExistence type="predicted"/>
<dbReference type="AlphaFoldDB" id="A0A3E1K5S3"/>
<dbReference type="InterPro" id="IPR007523">
    <property type="entry name" value="NDUFAF3/AAMDC"/>
</dbReference>
<name>A0A3E1K5S3_9GAMM</name>
<evidence type="ECO:0000313" key="2">
    <source>
        <dbReference type="Proteomes" id="UP000260351"/>
    </source>
</evidence>
<dbReference type="PANTHER" id="PTHR21192">
    <property type="entry name" value="NUCLEAR PROTEIN E3-3"/>
    <property type="match status" value="1"/>
</dbReference>
<accession>A0A3E1K5S3</accession>
<dbReference type="PANTHER" id="PTHR21192:SF2">
    <property type="entry name" value="NADH DEHYDROGENASE [UBIQUINONE] 1 ALPHA SUBCOMPLEX ASSEMBLY FACTOR 3"/>
    <property type="match status" value="1"/>
</dbReference>
<evidence type="ECO:0000313" key="1">
    <source>
        <dbReference type="EMBL" id="RFF29290.1"/>
    </source>
</evidence>
<dbReference type="RefSeq" id="WP_116651656.1">
    <property type="nucleotide sequence ID" value="NZ_QUZK01000048.1"/>
</dbReference>
<dbReference type="Proteomes" id="UP000260351">
    <property type="component" value="Unassembled WGS sequence"/>
</dbReference>
<comment type="caution">
    <text evidence="1">The sequence shown here is derived from an EMBL/GenBank/DDBJ whole genome shotgun (WGS) entry which is preliminary data.</text>
</comment>
<reference evidence="1 2" key="1">
    <citation type="submission" date="2018-08" db="EMBL/GenBank/DDBJ databases">
        <title>Wenzhouxiangella salilacus sp. nov., a novel bacterium isolated from a saline lake in Xinjiang Province, China.</title>
        <authorList>
            <person name="Han S."/>
        </authorList>
    </citation>
    <scope>NUCLEOTIDE SEQUENCE [LARGE SCALE GENOMIC DNA]</scope>
    <source>
        <strain evidence="1 2">XDB06</strain>
    </source>
</reference>
<sequence>MELTEHTAGNHHQIRGVEPGRVLVSDQWYASSLVVGARYLDSDWPVTSLDELAGPRIDSLVEMQPELVIVGAGQHQQFLPHETQLAFIRHGIGIECMTLGAAARTFNVLMSENRRALAALIIG</sequence>
<gene>
    <name evidence="1" type="ORF">DZC52_13355</name>
</gene>
<protein>
    <recommendedName>
        <fullName evidence="3">Xcc1710-like domain-containing protein</fullName>
    </recommendedName>
</protein>
<keyword evidence="2" id="KW-1185">Reference proteome</keyword>
<dbReference type="Gene3D" id="3.40.1230.10">
    <property type="entry name" value="MTH938-like"/>
    <property type="match status" value="1"/>
</dbReference>
<organism evidence="1 2">
    <name type="scientific">Wenzhouxiangella sediminis</name>
    <dbReference type="NCBI Taxonomy" id="1792836"/>
    <lineage>
        <taxon>Bacteria</taxon>
        <taxon>Pseudomonadati</taxon>
        <taxon>Pseudomonadota</taxon>
        <taxon>Gammaproteobacteria</taxon>
        <taxon>Chromatiales</taxon>
        <taxon>Wenzhouxiangellaceae</taxon>
        <taxon>Wenzhouxiangella</taxon>
    </lineage>
</organism>
<dbReference type="Pfam" id="PF04430">
    <property type="entry name" value="DUF498"/>
    <property type="match status" value="1"/>
</dbReference>
<dbReference type="EMBL" id="QUZK01000048">
    <property type="protein sequence ID" value="RFF29290.1"/>
    <property type="molecule type" value="Genomic_DNA"/>
</dbReference>
<dbReference type="SUPFAM" id="SSF64076">
    <property type="entry name" value="MTH938-like"/>
    <property type="match status" value="1"/>
</dbReference>
<dbReference type="InterPro" id="IPR036748">
    <property type="entry name" value="MTH938-like_sf"/>
</dbReference>
<evidence type="ECO:0008006" key="3">
    <source>
        <dbReference type="Google" id="ProtNLM"/>
    </source>
</evidence>
<dbReference type="OrthoDB" id="9800373at2"/>